<feature type="compositionally biased region" description="Polar residues" evidence="9">
    <location>
        <begin position="2078"/>
        <end position="2089"/>
    </location>
</feature>
<feature type="region of interest" description="Disordered" evidence="9">
    <location>
        <begin position="2064"/>
        <end position="2111"/>
    </location>
</feature>
<feature type="transmembrane region" description="Helical" evidence="8">
    <location>
        <begin position="2349"/>
        <end position="2366"/>
    </location>
</feature>
<evidence type="ECO:0000256" key="9">
    <source>
        <dbReference type="SAM" id="MobiDB-lite"/>
    </source>
</evidence>
<feature type="domain" description="Anoctamin dimerisation" evidence="11">
    <location>
        <begin position="2114"/>
        <end position="2343"/>
    </location>
</feature>
<feature type="transmembrane region" description="Helical" evidence="8">
    <location>
        <begin position="2634"/>
        <end position="2661"/>
    </location>
</feature>
<proteinExistence type="inferred from homology"/>
<dbReference type="SUPFAM" id="SSF53098">
    <property type="entry name" value="Ribonuclease H-like"/>
    <property type="match status" value="1"/>
</dbReference>
<feature type="region of interest" description="Disordered" evidence="9">
    <location>
        <begin position="694"/>
        <end position="766"/>
    </location>
</feature>
<keyword evidence="5 8" id="KW-1133">Transmembrane helix</keyword>
<feature type="compositionally biased region" description="Low complexity" evidence="9">
    <location>
        <begin position="2065"/>
        <end position="2077"/>
    </location>
</feature>
<evidence type="ECO:0000313" key="12">
    <source>
        <dbReference type="Proteomes" id="UP000095280"/>
    </source>
</evidence>
<reference evidence="13" key="1">
    <citation type="submission" date="2016-11" db="UniProtKB">
        <authorList>
            <consortium name="WormBaseParasite"/>
        </authorList>
    </citation>
    <scope>IDENTIFICATION</scope>
</reference>
<dbReference type="PANTHER" id="PTHR12308">
    <property type="entry name" value="ANOCTAMIN"/>
    <property type="match status" value="1"/>
</dbReference>
<feature type="transmembrane region" description="Helical" evidence="8">
    <location>
        <begin position="317"/>
        <end position="337"/>
    </location>
</feature>
<feature type="region of interest" description="Disordered" evidence="9">
    <location>
        <begin position="130"/>
        <end position="260"/>
    </location>
</feature>
<feature type="transmembrane region" description="Helical" evidence="8">
    <location>
        <begin position="2468"/>
        <end position="2490"/>
    </location>
</feature>
<feature type="compositionally biased region" description="Low complexity" evidence="9">
    <location>
        <begin position="694"/>
        <end position="722"/>
    </location>
</feature>
<evidence type="ECO:0000256" key="8">
    <source>
        <dbReference type="RuleBase" id="RU280814"/>
    </source>
</evidence>
<evidence type="ECO:0000256" key="2">
    <source>
        <dbReference type="ARBA" id="ARBA00009671"/>
    </source>
</evidence>
<evidence type="ECO:0000256" key="3">
    <source>
        <dbReference type="ARBA" id="ARBA00022475"/>
    </source>
</evidence>
<keyword evidence="4 8" id="KW-0812">Transmembrane</keyword>
<feature type="transmembrane region" description="Helical" evidence="8">
    <location>
        <begin position="530"/>
        <end position="553"/>
    </location>
</feature>
<organism evidence="12 13">
    <name type="scientific">Macrostomum lignano</name>
    <dbReference type="NCBI Taxonomy" id="282301"/>
    <lineage>
        <taxon>Eukaryota</taxon>
        <taxon>Metazoa</taxon>
        <taxon>Spiralia</taxon>
        <taxon>Lophotrochozoa</taxon>
        <taxon>Platyhelminthes</taxon>
        <taxon>Rhabditophora</taxon>
        <taxon>Macrostomorpha</taxon>
        <taxon>Macrostomida</taxon>
        <taxon>Macrostomidae</taxon>
        <taxon>Macrostomum</taxon>
    </lineage>
</organism>
<feature type="transmembrane region" description="Helical" evidence="8">
    <location>
        <begin position="485"/>
        <end position="510"/>
    </location>
</feature>
<dbReference type="GO" id="GO:0005254">
    <property type="term" value="F:chloride channel activity"/>
    <property type="evidence" value="ECO:0007669"/>
    <property type="project" value="TreeGrafter"/>
</dbReference>
<evidence type="ECO:0000259" key="10">
    <source>
        <dbReference type="Pfam" id="PF04547"/>
    </source>
</evidence>
<feature type="transmembrane region" description="Helical" evidence="8">
    <location>
        <begin position="1338"/>
        <end position="1358"/>
    </location>
</feature>
<name>A0A1I8JHU8_9PLAT</name>
<keyword evidence="6 8" id="KW-0472">Membrane</keyword>
<feature type="region of interest" description="Disordered" evidence="9">
    <location>
        <begin position="1894"/>
        <end position="2050"/>
    </location>
</feature>
<comment type="similarity">
    <text evidence="2 8">Belongs to the anoctamin family.</text>
</comment>
<feature type="domain" description="Anoctamin transmembrane" evidence="10">
    <location>
        <begin position="1091"/>
        <end position="1653"/>
    </location>
</feature>
<feature type="transmembrane region" description="Helical" evidence="8">
    <location>
        <begin position="1300"/>
        <end position="1318"/>
    </location>
</feature>
<evidence type="ECO:0000256" key="6">
    <source>
        <dbReference type="ARBA" id="ARBA00023136"/>
    </source>
</evidence>
<evidence type="ECO:0000259" key="11">
    <source>
        <dbReference type="Pfam" id="PF16178"/>
    </source>
</evidence>
<dbReference type="PANTHER" id="PTHR12308:SF84">
    <property type="entry name" value="ANOCTAMIN"/>
    <property type="match status" value="1"/>
</dbReference>
<dbReference type="Proteomes" id="UP000095280">
    <property type="component" value="Unplaced"/>
</dbReference>
<dbReference type="GO" id="GO:0005886">
    <property type="term" value="C:plasma membrane"/>
    <property type="evidence" value="ECO:0007669"/>
    <property type="project" value="UniProtKB-SubCell"/>
</dbReference>
<evidence type="ECO:0000256" key="4">
    <source>
        <dbReference type="ARBA" id="ARBA00022692"/>
    </source>
</evidence>
<comment type="caution">
    <text evidence="8">Lacks conserved residue(s) required for the propagation of feature annotation.</text>
</comment>
<dbReference type="WBParaSite" id="maker-uti_cns_0047795-snap-gene-0.2-mRNA-1">
    <property type="protein sequence ID" value="maker-uti_cns_0047795-snap-gene-0.2-mRNA-1"/>
    <property type="gene ID" value="maker-uti_cns_0047795-snap-gene-0.2"/>
</dbReference>
<evidence type="ECO:0000256" key="7">
    <source>
        <dbReference type="ARBA" id="ARBA00023180"/>
    </source>
</evidence>
<evidence type="ECO:0000256" key="1">
    <source>
        <dbReference type="ARBA" id="ARBA00004651"/>
    </source>
</evidence>
<feature type="domain" description="Anoctamin transmembrane" evidence="10">
    <location>
        <begin position="26"/>
        <end position="79"/>
    </location>
</feature>
<feature type="transmembrane region" description="Helical" evidence="8">
    <location>
        <begin position="1456"/>
        <end position="1479"/>
    </location>
</feature>
<feature type="transmembrane region" description="Helical" evidence="8">
    <location>
        <begin position="1503"/>
        <end position="1527"/>
    </location>
</feature>
<feature type="transmembrane region" description="Helical" evidence="8">
    <location>
        <begin position="1258"/>
        <end position="1280"/>
    </location>
</feature>
<keyword evidence="7" id="KW-0325">Glycoprotein</keyword>
<protein>
    <recommendedName>
        <fullName evidence="8">Anoctamin</fullName>
    </recommendedName>
</protein>
<feature type="transmembrane region" description="Helical" evidence="8">
    <location>
        <begin position="283"/>
        <end position="305"/>
    </location>
</feature>
<feature type="transmembrane region" description="Helical" evidence="8">
    <location>
        <begin position="610"/>
        <end position="633"/>
    </location>
</feature>
<sequence length="2826" mass="321818">MCPFCDEADGCPFWYLSDICWKLKLAAVFDNYGTVFYAVFMSIWCELKPLIFLEFWKRRTATLAHRWGVSNYRVEISRPGPASPRDATSTDGTPSLASLSRIFLPLDDCLELFAATFVCFLWSFSTRGASTRRRQHQERQHQGRSTRGASTGAPAPGAPAPRGASTRGASTRGASTRGASTRGASTRASTRAPAPGAPGAQHQGRQHQGRQHQGRQHQGRQHQGRQHQGRQHQGRQHQGRQHQGASTRAPAPTPNYMLGDRAKAGAPQLLCRGGAPNPLAKKLAIVIVFILFVITFQSSVIVYLIRVPALLTTARAVANALGALLHLLLMLALEVLYKQLAYRLTEWGKQRPRIAHKTQWEFDDQVTMKIFIFEIWNYYSSIFYIAFFKGSYHRNAASNATNFRFSGYPGHYNSLLGYRPEECDEGGCLLDLTLTLAIIMIGRQALSNCIDLILPRIKIYIQGIRTGFSTTLLNGQKLKPWEADYCLLTAFPLAPLFALLNNILALRIIAKRLIEDTRRPLSLQFQGIGMWSSLLDVIAVVSVISNGFLIAFTSDFLARMLHKIDHSSDTHGFTNFSLAWSPPNTTSQPCRYRNYRDSSGNLTPFYWKLLVVRLSFVIVFEASLIHFFIYFLFGRLCHLVFSLRRLVLIFIPRVPKKLVERIERQNYLGRQALVDAELRQQVMQQRYNRRSQLLIQNQQQQQQQQTEENQQQERPQQRSMQRLLRSHNRVNSNVIRKPAAKSAPQQKHATDASAGHQPRKSATATVPRISLNASSISMQLQQEKASLEARQSQNLRQLQSSLSQKAPAAAYQSDAALRQAPNVAMVQPMRKDAWTQPSPNRAGAAQTPLMSDVSKKLTFSSLKDARRPAVTSAVDEVNSMSSIVLDSQIFEGPSACYFNDGVRRVDYVLVWEEDLVPSPEKKDWFRFANGYRKKFEDNLISAGVELERQVEKDKAMELHRKSRNPLDWINFAFDQDVPNAPLQYYTSPFSASKLKKYVGSENKDTYFKPTQRFEVAYEVLGTQVYGRKDLSEIGLDSMIKRGIYSCAFPPHEGPSKIPADKPARQLNSRQVLHKYWARWSRWHKYQPLEHIREYFGEKVAFYYAFIGHYTTWLVPASVMGVGVFIYGCFTLRDNVIVQETCHSHNEFKMCPLCDDKDSESCKYWYLSDMCGYILISYLFDNHGTLVYSMFASFWACCFLESWKRQSAILASRWDMVDYIEMQERARPEYTSKCTEFAEDPITGLIEPHFSHAKRLPRLLMFLSVCCLLLMLLFRAVVMAAMFKNKLFRSAALSVANTTSASANFLLVLMLEYLCYYVAFGTTEWEMHRTQTEFENQVIIKVFLFELFNYYLSISYTALSGKPGDYNRLFGSRFVECLNGSCMFELTQYLAIIFIFNQLFAQASELLYPKLCLLLHRGSVGFPAEQKNSSKQWEADFALIPYQNGLFWEYLEAVMQFGFVTLFVPAFPLAPLFALINNLVEIRLDARKLVLETRRPRPERAQSIGIWFSMLKFIAYLATISNATLMAFTSEFLPTTVYTILYNKGLEGYKNFTLNFAPPNTTSEPCRYNGGFSQHQHSEFYWKLMAARIILTLSFQVKSCCFFDVWNFCVFKARPNTWMLISKPFQQVVFAVSRLVSWAIPDVPSQVENRNQRQKYLARKSLIDRDILGRRFKRIHRAFGVTGGADAVLIIPGHPPQRLLAPAGSCTSSFRAEECALRLGFQAALDILPWPGSGELRCATDSQDIWALLRRVPPDHHITIQWVPGHCDLRLNDLADSTARDVARLPQADAPLDLRSTRSAIAMLTVSNLNQAYVNDQHCTTHRSATQGRPPKRLPLGFGRKAQVTLAQLRTSHSPRLRKYRHRIGLETSATCPACVHTTPTVLISTLGDKIRFTRPQQLRLPGKFGSAKQPSKNASPKQQAPIGQQQQLSQFSKTPQQPRKYPATQKSPQAVSPYQPAKLSWQQSKLSPTRQSAPPATFAKQPATFPSTRQPPSATATSTQSSPQPQVTSAQLPKKFPSTPQSPQTTSPQQTSQFTPTKKSPQAVSPQQQAIFSSTRQLPQAKLVPQPTNAAPTQQPTISVPTKQPTNAASKPKPPSEATNDSEPPPRESIKTCFFRDGIRRVDYVLVWEEDLRDTEDYFSKKAAMHRKKFEDNLIEVGVEIERETCISSKKKIHFVKLFVSWTTMCYYAEYLGFRAPLEEVENRDDGSERSSSFFSRSRSSELFSSPLEAKSMSKQKQFYTCAFSADKATKYIGISNKDTYFRPTQRFEVAFELLGTQIYGKKDQSEVGLDSMIRRGIYSCAYPPHEGSSSTPAGLRPEQMNARQLLHNYWARWKLWYKFQPLDHIRDYFGEKIAFYFAFIAYGFLKFWKRKTARLAYQWDVLDYVEMEERPRPEYASRCTEYEEDPITGNMEPHFPSSKRRLRILIGVLSLMVMMILSTASLIAMLMTRSSILHALFNNKLVRSRAVTLANASSACVNLIIVLALELIYEKIAFNITEWEMHRTQTQFENQVIFKVFVFEIFNHYLSISYIAFIKGNVVGEPGKYNELFGSRLADCINGSCMFELTQLMAIILIGKQVAVQIIEMLIPKLLTFLHIGSTGLQANQLPNASQSWDADYMLIPYDTGLFMDYLELIMQFGFVTLFVPAFPLAPLFALINNLVEIRLDARKLVIGTRRPLPERAQSIGIWFSMMKFVAHVAVISNGSLMAFTSESLAISVFRPVYGGDLGFKNYTLSWAQANTTSEPCRFNMIPNNTEYYWKLQAIRIVYMLFFQQVVTLLTSVMNWFIPNIPEDLKRKIKRQKYLAKKALMDREMIGRRHKRAAFVA</sequence>
<feature type="transmembrane region" description="Helical" evidence="8">
    <location>
        <begin position="2513"/>
        <end position="2534"/>
    </location>
</feature>
<keyword evidence="3" id="KW-1003">Cell membrane</keyword>
<feature type="compositionally biased region" description="Low complexity" evidence="9">
    <location>
        <begin position="146"/>
        <end position="169"/>
    </location>
</feature>
<dbReference type="GO" id="GO:0046983">
    <property type="term" value="F:protein dimerization activity"/>
    <property type="evidence" value="ECO:0007669"/>
    <property type="project" value="InterPro"/>
</dbReference>
<evidence type="ECO:0000256" key="5">
    <source>
        <dbReference type="ARBA" id="ARBA00022989"/>
    </source>
</evidence>
<keyword evidence="12" id="KW-1185">Reference proteome</keyword>
<feature type="compositionally biased region" description="Basic residues" evidence="9">
    <location>
        <begin position="204"/>
        <end position="240"/>
    </location>
</feature>
<feature type="compositionally biased region" description="Polar residues" evidence="9">
    <location>
        <begin position="1960"/>
        <end position="1974"/>
    </location>
</feature>
<feature type="compositionally biased region" description="Low complexity" evidence="9">
    <location>
        <begin position="1990"/>
        <end position="2040"/>
    </location>
</feature>
<comment type="subcellular location">
    <subcellularLocation>
        <location evidence="1">Cell membrane</location>
        <topology evidence="1">Multi-pass membrane protein</topology>
    </subcellularLocation>
    <subcellularLocation>
        <location evidence="8">Membrane</location>
        <topology evidence="8">Multi-pass membrane protein</topology>
    </subcellularLocation>
</comment>
<feature type="transmembrane region" description="Helical" evidence="8">
    <location>
        <begin position="35"/>
        <end position="56"/>
    </location>
</feature>
<feature type="domain" description="Anoctamin dimerisation" evidence="11">
    <location>
        <begin position="953"/>
        <end position="1088"/>
    </location>
</feature>
<feature type="transmembrane region" description="Helical" evidence="8">
    <location>
        <begin position="2766"/>
        <end position="2787"/>
    </location>
</feature>
<accession>A0A1I8JHU8</accession>
<dbReference type="InterPro" id="IPR007632">
    <property type="entry name" value="Anoctamin"/>
</dbReference>
<evidence type="ECO:0000313" key="13">
    <source>
        <dbReference type="WBParaSite" id="maker-uti_cns_0047795-snap-gene-0.2-mRNA-1"/>
    </source>
</evidence>
<feature type="domain" description="Anoctamin transmembrane" evidence="10">
    <location>
        <begin position="285"/>
        <end position="633"/>
    </location>
</feature>
<feature type="domain" description="Anoctamin transmembrane" evidence="10">
    <location>
        <begin position="2364"/>
        <end position="2801"/>
    </location>
</feature>
<feature type="compositionally biased region" description="Polar residues" evidence="9">
    <location>
        <begin position="172"/>
        <end position="189"/>
    </location>
</feature>
<dbReference type="Pfam" id="PF16178">
    <property type="entry name" value="Anoct_dimer"/>
    <property type="match status" value="2"/>
</dbReference>
<dbReference type="Pfam" id="PF04547">
    <property type="entry name" value="Anoctamin"/>
    <property type="match status" value="4"/>
</dbReference>
<feature type="compositionally biased region" description="Low complexity" evidence="9">
    <location>
        <begin position="1918"/>
        <end position="1930"/>
    </location>
</feature>
<dbReference type="InterPro" id="IPR049452">
    <property type="entry name" value="Anoctamin_TM"/>
</dbReference>
<feature type="transmembrane region" description="Helical" evidence="8">
    <location>
        <begin position="2425"/>
        <end position="2448"/>
    </location>
</feature>
<dbReference type="InterPro" id="IPR032394">
    <property type="entry name" value="Anoct_dimer"/>
</dbReference>
<feature type="compositionally biased region" description="Polar residues" evidence="9">
    <location>
        <begin position="1908"/>
        <end position="1917"/>
    </location>
</feature>
<dbReference type="InterPro" id="IPR012337">
    <property type="entry name" value="RNaseH-like_sf"/>
</dbReference>
<feature type="transmembrane region" description="Helical" evidence="8">
    <location>
        <begin position="1100"/>
        <end position="1126"/>
    </location>
</feature>